<evidence type="ECO:0000259" key="2">
    <source>
        <dbReference type="SMART" id="SM00014"/>
    </source>
</evidence>
<protein>
    <submittedName>
        <fullName evidence="3">Membrane-associated phospholipid phosphatase</fullName>
    </submittedName>
</protein>
<dbReference type="SMART" id="SM00014">
    <property type="entry name" value="acidPPc"/>
    <property type="match status" value="1"/>
</dbReference>
<dbReference type="PATRIC" id="fig|710685.3.peg.4387"/>
<feature type="transmembrane region" description="Helical" evidence="1">
    <location>
        <begin position="203"/>
        <end position="225"/>
    </location>
</feature>
<gene>
    <name evidence="3" type="ordered locus">MycrhN_4374</name>
</gene>
<proteinExistence type="predicted"/>
<dbReference type="KEGG" id="mrh:MycrhN_4374"/>
<reference evidence="3 4" key="1">
    <citation type="submission" date="2011-12" db="EMBL/GenBank/DDBJ databases">
        <title>Complete sequence of Mycobacterium rhodesiae NBB3.</title>
        <authorList>
            <consortium name="US DOE Joint Genome Institute"/>
            <person name="Lucas S."/>
            <person name="Han J."/>
            <person name="Lapidus A."/>
            <person name="Cheng J.-F."/>
            <person name="Goodwin L."/>
            <person name="Pitluck S."/>
            <person name="Peters L."/>
            <person name="Mikhailova N."/>
            <person name="Gu W."/>
            <person name="Detter J.C."/>
            <person name="Han C."/>
            <person name="Tapia R."/>
            <person name="Land M."/>
            <person name="Hauser L."/>
            <person name="Kyrpides N."/>
            <person name="Ivanova N."/>
            <person name="Pagani I."/>
            <person name="Mattes T."/>
            <person name="Holmes A."/>
            <person name="Rutledge P."/>
            <person name="Paulsen I."/>
            <person name="Coleman N."/>
            <person name="Woyke T."/>
        </authorList>
    </citation>
    <scope>NUCLEOTIDE SEQUENCE [LARGE SCALE GENOMIC DNA]</scope>
    <source>
        <strain evidence="3 4">NBB3</strain>
    </source>
</reference>
<name>G8RLQ0_MYCRN</name>
<dbReference type="Gene3D" id="1.20.144.10">
    <property type="entry name" value="Phosphatidic acid phosphatase type 2/haloperoxidase"/>
    <property type="match status" value="1"/>
</dbReference>
<feature type="transmembrane region" description="Helical" evidence="1">
    <location>
        <begin position="231"/>
        <end position="249"/>
    </location>
</feature>
<organism evidence="3 4">
    <name type="scientific">Mycolicibacterium rhodesiae (strain NBB3)</name>
    <name type="common">Mycobacterium rhodesiae</name>
    <dbReference type="NCBI Taxonomy" id="710685"/>
    <lineage>
        <taxon>Bacteria</taxon>
        <taxon>Bacillati</taxon>
        <taxon>Actinomycetota</taxon>
        <taxon>Actinomycetes</taxon>
        <taxon>Mycobacteriales</taxon>
        <taxon>Mycobacteriaceae</taxon>
        <taxon>Mycolicibacterium</taxon>
    </lineage>
</organism>
<dbReference type="eggNOG" id="COG0671">
    <property type="taxonomic scope" value="Bacteria"/>
</dbReference>
<feature type="transmembrane region" description="Helical" evidence="1">
    <location>
        <begin position="26"/>
        <end position="44"/>
    </location>
</feature>
<dbReference type="Pfam" id="PF01569">
    <property type="entry name" value="PAP2"/>
    <property type="match status" value="1"/>
</dbReference>
<evidence type="ECO:0000313" key="3">
    <source>
        <dbReference type="EMBL" id="AEV74873.1"/>
    </source>
</evidence>
<feature type="transmembrane region" description="Helical" evidence="1">
    <location>
        <begin position="56"/>
        <end position="79"/>
    </location>
</feature>
<sequence length="270" mass="27789">MPVKHSQHLLREAAGTFLAVHAGSEIAVGGLLVSTVAVAAGWGLRNRMPGWAAASLRVAGLVSAIVVLACQARGAGWLTGVDRSVTMWLADHRNPTVDALALTVTNGFGPIVTTGLTAAFGLLVGMRSRSILNGLVIVCTVGGASLLCWLIKLVVERPRPPLLIQVTPETDFSFPSGHVTGAAALFGILAVIVGMVGSRLATLVIGAVGVLTVSAVALSRLYLGVHWLTDVLASVLLAAVVLMFAAALLPTMRVLPSALSPANNAAEKPY</sequence>
<dbReference type="SUPFAM" id="SSF48317">
    <property type="entry name" value="Acid phosphatase/Vanadium-dependent haloperoxidase"/>
    <property type="match status" value="1"/>
</dbReference>
<dbReference type="Proteomes" id="UP000005442">
    <property type="component" value="Chromosome"/>
</dbReference>
<feature type="transmembrane region" description="Helical" evidence="1">
    <location>
        <begin position="99"/>
        <end position="124"/>
    </location>
</feature>
<evidence type="ECO:0000313" key="4">
    <source>
        <dbReference type="Proteomes" id="UP000005442"/>
    </source>
</evidence>
<dbReference type="HOGENOM" id="CLU_072573_3_2_11"/>
<feature type="transmembrane region" description="Helical" evidence="1">
    <location>
        <begin position="131"/>
        <end position="155"/>
    </location>
</feature>
<keyword evidence="1" id="KW-1133">Transmembrane helix</keyword>
<dbReference type="InterPro" id="IPR000326">
    <property type="entry name" value="PAP2/HPO"/>
</dbReference>
<dbReference type="InterPro" id="IPR036938">
    <property type="entry name" value="PAP2/HPO_sf"/>
</dbReference>
<dbReference type="AlphaFoldDB" id="G8RLQ0"/>
<dbReference type="PANTHER" id="PTHR14969:SF13">
    <property type="entry name" value="AT30094P"/>
    <property type="match status" value="1"/>
</dbReference>
<dbReference type="STRING" id="710685.MycrhN_4374"/>
<evidence type="ECO:0000256" key="1">
    <source>
        <dbReference type="SAM" id="Phobius"/>
    </source>
</evidence>
<feature type="domain" description="Phosphatidic acid phosphatase type 2/haloperoxidase" evidence="2">
    <location>
        <begin position="136"/>
        <end position="246"/>
    </location>
</feature>
<feature type="transmembrane region" description="Helical" evidence="1">
    <location>
        <begin position="175"/>
        <end position="196"/>
    </location>
</feature>
<dbReference type="CDD" id="cd03392">
    <property type="entry name" value="PAP2_like_2"/>
    <property type="match status" value="1"/>
</dbReference>
<keyword evidence="1" id="KW-0472">Membrane</keyword>
<keyword evidence="1" id="KW-0812">Transmembrane</keyword>
<dbReference type="EMBL" id="CP003169">
    <property type="protein sequence ID" value="AEV74873.1"/>
    <property type="molecule type" value="Genomic_DNA"/>
</dbReference>
<dbReference type="PANTHER" id="PTHR14969">
    <property type="entry name" value="SPHINGOSINE-1-PHOSPHATE PHOSPHOHYDROLASE"/>
    <property type="match status" value="1"/>
</dbReference>
<accession>G8RLQ0</accession>
<keyword evidence="4" id="KW-1185">Reference proteome</keyword>